<dbReference type="RefSeq" id="WP_138403417.1">
    <property type="nucleotide sequence ID" value="NZ_VBSP01000001.1"/>
</dbReference>
<proteinExistence type="predicted"/>
<evidence type="ECO:0000313" key="2">
    <source>
        <dbReference type="Proteomes" id="UP000306420"/>
    </source>
</evidence>
<dbReference type="EMBL" id="VBSP01000001">
    <property type="protein sequence ID" value="TLQ49495.1"/>
    <property type="molecule type" value="Genomic_DNA"/>
</dbReference>
<name>A0A5R9EG45_9LACT</name>
<comment type="caution">
    <text evidence="1">The sequence shown here is derived from an EMBL/GenBank/DDBJ whole genome shotgun (WGS) entry which is preliminary data.</text>
</comment>
<accession>A0A5R9EG45</accession>
<gene>
    <name evidence="1" type="ORF">FEZ33_00470</name>
</gene>
<sequence length="212" mass="25463">MKFDTRKKEKELIKKKFIPDKKGVLNKKKRFSRVKKNQKTKSQKNLTTLDLLPYKTVVGEDNVLQLNEGFMDILELKGYNMAGMDNEDLLHVIYQYESLVKMYVFPFKLITLYSPLDTSAQQKYYLDLINETTNLKHKKLLMETYYEMKWFQNNNYNKEFYFMIYADTLEELRECRNDFMQYKGDLSVGRITLEKKRAILFKLNNPTSKIFN</sequence>
<evidence type="ECO:0000313" key="1">
    <source>
        <dbReference type="EMBL" id="TLQ49495.1"/>
    </source>
</evidence>
<dbReference type="AlphaFoldDB" id="A0A5R9EG45"/>
<reference evidence="1 2" key="1">
    <citation type="submission" date="2019-05" db="EMBL/GenBank/DDBJ databases">
        <title>The metagenome of a microbial culture collection derived from dairy environment covers the genomic content of the human microbiome.</title>
        <authorList>
            <person name="Roder T."/>
            <person name="Wuthrich D."/>
            <person name="Sattari Z."/>
            <person name="Von Ah U."/>
            <person name="Bar C."/>
            <person name="Ronchi F."/>
            <person name="Macpherson A.J."/>
            <person name="Ganal-Vonarburg S.C."/>
            <person name="Bruggmann R."/>
            <person name="Vergeres G."/>
        </authorList>
    </citation>
    <scope>NUCLEOTIDE SEQUENCE [LARGE SCALE GENOMIC DNA]</scope>
    <source>
        <strain evidence="1 2">FAM 24227</strain>
    </source>
</reference>
<dbReference type="Proteomes" id="UP000306420">
    <property type="component" value="Unassembled WGS sequence"/>
</dbReference>
<protein>
    <submittedName>
        <fullName evidence="1">Uncharacterized protein</fullName>
    </submittedName>
</protein>
<organism evidence="1 2">
    <name type="scientific">Ruoffia tabacinasalis</name>
    <dbReference type="NCBI Taxonomy" id="87458"/>
    <lineage>
        <taxon>Bacteria</taxon>
        <taxon>Bacillati</taxon>
        <taxon>Bacillota</taxon>
        <taxon>Bacilli</taxon>
        <taxon>Lactobacillales</taxon>
        <taxon>Aerococcaceae</taxon>
        <taxon>Ruoffia</taxon>
    </lineage>
</organism>
<dbReference type="OrthoDB" id="2088199at2"/>